<dbReference type="InterPro" id="IPR013986">
    <property type="entry name" value="DExx_box_DNA_helicase_dom_sf"/>
</dbReference>
<dbReference type="Gene3D" id="1.10.486.10">
    <property type="entry name" value="PCRA, domain 4"/>
    <property type="match status" value="1"/>
</dbReference>
<feature type="domain" description="RecC C-terminal" evidence="10">
    <location>
        <begin position="735"/>
        <end position="952"/>
    </location>
</feature>
<dbReference type="GO" id="GO:0006281">
    <property type="term" value="P:DNA repair"/>
    <property type="evidence" value="ECO:0007669"/>
    <property type="project" value="UniProtKB-KW"/>
</dbReference>
<dbReference type="InterPro" id="IPR027417">
    <property type="entry name" value="P-loop_NTPase"/>
</dbReference>
<dbReference type="GO" id="GO:0003677">
    <property type="term" value="F:DNA binding"/>
    <property type="evidence" value="ECO:0007669"/>
    <property type="project" value="UniProtKB-KW"/>
</dbReference>
<keyword evidence="8" id="KW-0238">DNA-binding</keyword>
<dbReference type="Gene3D" id="1.10.10.160">
    <property type="match status" value="1"/>
</dbReference>
<gene>
    <name evidence="11" type="primary">recC</name>
    <name evidence="11" type="ORF">BUCINSTRO3249_0292</name>
</gene>
<dbReference type="InterPro" id="IPR011335">
    <property type="entry name" value="Restrct_endonuc-II-like"/>
</dbReference>
<dbReference type="PANTHER" id="PTHR30591:SF1">
    <property type="entry name" value="RECBCD ENZYME SUBUNIT RECC"/>
    <property type="match status" value="1"/>
</dbReference>
<dbReference type="STRING" id="1921549.GCA_900128825_00293"/>
<dbReference type="InterPro" id="IPR006697">
    <property type="entry name" value="RecC"/>
</dbReference>
<organism evidence="11 12">
    <name type="scientific">Buchnera aphidicola</name>
    <name type="common">Cinara strobi</name>
    <dbReference type="NCBI Taxonomy" id="1921549"/>
    <lineage>
        <taxon>Bacteria</taxon>
        <taxon>Pseudomonadati</taxon>
        <taxon>Pseudomonadota</taxon>
        <taxon>Gammaproteobacteria</taxon>
        <taxon>Enterobacterales</taxon>
        <taxon>Erwiniaceae</taxon>
        <taxon>Buchnera</taxon>
    </lineage>
</organism>
<evidence type="ECO:0000256" key="3">
    <source>
        <dbReference type="ARBA" id="ARBA00022763"/>
    </source>
</evidence>
<dbReference type="Pfam" id="PF04257">
    <property type="entry name" value="Exonuc_V_gamma"/>
    <property type="match status" value="1"/>
</dbReference>
<dbReference type="GO" id="GO:0006310">
    <property type="term" value="P:DNA recombination"/>
    <property type="evidence" value="ECO:0007669"/>
    <property type="project" value="TreeGrafter"/>
</dbReference>
<name>A0A3B1E7Z0_9GAMM</name>
<protein>
    <submittedName>
        <fullName evidence="11">RecBCD enzyme subunit RecC</fullName>
        <ecNumber evidence="11">3.1.11.5</ecNumber>
    </submittedName>
</protein>
<evidence type="ECO:0000256" key="9">
    <source>
        <dbReference type="ARBA" id="ARBA00023204"/>
    </source>
</evidence>
<proteinExistence type="predicted"/>
<keyword evidence="3" id="KW-0227">DNA damage</keyword>
<evidence type="ECO:0000259" key="10">
    <source>
        <dbReference type="Pfam" id="PF17946"/>
    </source>
</evidence>
<dbReference type="EC" id="3.1.11.5" evidence="11"/>
<dbReference type="Pfam" id="PF17946">
    <property type="entry name" value="RecC_C"/>
    <property type="match status" value="1"/>
</dbReference>
<dbReference type="Gene3D" id="1.10.10.990">
    <property type="match status" value="1"/>
</dbReference>
<dbReference type="Gene3D" id="3.40.50.300">
    <property type="entry name" value="P-loop containing nucleotide triphosphate hydrolases"/>
    <property type="match status" value="1"/>
</dbReference>
<dbReference type="InterPro" id="IPR041500">
    <property type="entry name" value="RecC_C"/>
</dbReference>
<keyword evidence="7" id="KW-0067">ATP-binding</keyword>
<keyword evidence="2" id="KW-0547">Nucleotide-binding</keyword>
<evidence type="ECO:0000256" key="5">
    <source>
        <dbReference type="ARBA" id="ARBA00022806"/>
    </source>
</evidence>
<keyword evidence="5" id="KW-0347">Helicase</keyword>
<evidence type="ECO:0000313" key="12">
    <source>
        <dbReference type="Proteomes" id="UP000271849"/>
    </source>
</evidence>
<accession>A0A3B1E7Z0</accession>
<evidence type="ECO:0000313" key="11">
    <source>
        <dbReference type="EMBL" id="VAX76717.1"/>
    </source>
</evidence>
<dbReference type="RefSeq" id="WP_158349159.1">
    <property type="nucleotide sequence ID" value="NZ_LR025085.1"/>
</dbReference>
<dbReference type="OrthoDB" id="9762834at2"/>
<evidence type="ECO:0000256" key="1">
    <source>
        <dbReference type="ARBA" id="ARBA00022722"/>
    </source>
</evidence>
<evidence type="ECO:0000256" key="2">
    <source>
        <dbReference type="ARBA" id="ARBA00022741"/>
    </source>
</evidence>
<dbReference type="EMBL" id="LR025085">
    <property type="protein sequence ID" value="VAX76717.1"/>
    <property type="molecule type" value="Genomic_DNA"/>
</dbReference>
<evidence type="ECO:0000256" key="4">
    <source>
        <dbReference type="ARBA" id="ARBA00022801"/>
    </source>
</evidence>
<dbReference type="GO" id="GO:0005524">
    <property type="term" value="F:ATP binding"/>
    <property type="evidence" value="ECO:0007669"/>
    <property type="project" value="UniProtKB-KW"/>
</dbReference>
<keyword evidence="6" id="KW-0269">Exonuclease</keyword>
<dbReference type="CDD" id="cd22353">
    <property type="entry name" value="RecC_C-like"/>
    <property type="match status" value="1"/>
</dbReference>
<evidence type="ECO:0000256" key="6">
    <source>
        <dbReference type="ARBA" id="ARBA00022839"/>
    </source>
</evidence>
<reference evidence="12" key="1">
    <citation type="submission" date="2018-09" db="EMBL/GenBank/DDBJ databases">
        <authorList>
            <person name="Manzano-Marin A."/>
            <person name="Manzano-Marin A."/>
        </authorList>
    </citation>
    <scope>NUCLEOTIDE SEQUENCE [LARGE SCALE GENOMIC DNA]</scope>
    <source>
        <strain evidence="12">BuCistrobi</strain>
    </source>
</reference>
<dbReference type="GO" id="GO:0008854">
    <property type="term" value="F:exodeoxyribonuclease V activity"/>
    <property type="evidence" value="ECO:0007669"/>
    <property type="project" value="UniProtKB-EC"/>
</dbReference>
<sequence length="1033" mass="124853">MLKIYQSNKISYLIKKICKKIKFNKKKNILINELFLIDNIYISKWIDINLANKNNISMNIKYITISKFFTNLIKKNQSNKNNLCSLFKQENLQWILMSIINDSKNHFFLNQEGLCYQNFEFCVHMAHIFKKYIFFRPDLICEWEKKKIISSKNIYNWQKKLWILIIKKLKCLKQKNFTEIINNFLKNIKKKNFLKKIPKKLFLISTKTLSPLDYFIIHTLKITNSIYLFQYQCINTKKNKIEDIVHSLKKNFLFPENFLKKKFITIKKKIFLNKSNKKNFLYILQNQLLQKNFYKNKKKKILNKKDNSFSIHQCYSRLQEVQQLYKHIINIFNVDKTIKPKNILITANNLEPYIPYIQKTFHLSYNNKNFIYQNKDIQKKKILSTLQNIFKIKNNRFKYIWVLSLLDTKFLRKKFFIKSKQIKTLYTLLSDLHVRYGFDKNHFKKMSLPNIYSCSWVYAINRITSGFWLNKKYSIWNNISIYNVSSEKVNILLGNFIHFISELNKLRKSIINKKLLKNWIKILPRVINIFFKIPNQYKKFFFMLENIWKKIILNGIQMNYKKKISIEFLLERFFKFNFLKITDNQFMSGGINVINFNQVKSIPFDIIGIMGCTQKNFSRTKKKDILSIINTEKDNKNVFFETIMSSKKYLFCSYIKKNSIQNKTYPSIWIQDILSYAKKNFFSYKNLFFQKKKKNNILKQIYKKHKNQLYNLLSTKKKKYFSINKKKRFNSIRKKKINIQKLIQFWKNPINYFFKNNLHVNIYNENLEKISHDELFSINPLDQFFLNKKILKYMILKKNTNKLFQKYQLKNKLPFGKIGEILWNEQEKKLKNLSNKINKIRNSPKKIYFKIKSKRYQLNGTIKEFNQFGLIRWNANKIKHTDIMSIWIEHIICCIIKKSTKSILLGTNNSIIEFSTLKKKQAKKYLNQYIQGYLDGQKKPILILKSGIIWLHSIFLKKNDTFKKNHDDIFTAKKNFLKIWNGNIFSPGEKENHFLKKLIPIMNNKTIEKICKTCKYWYLPIFKNTIIKKYHII</sequence>
<dbReference type="SUPFAM" id="SSF52540">
    <property type="entry name" value="P-loop containing nucleoside triphosphate hydrolases"/>
    <property type="match status" value="2"/>
</dbReference>
<dbReference type="PIRSF" id="PIRSF000980">
    <property type="entry name" value="RecC"/>
    <property type="match status" value="1"/>
</dbReference>
<dbReference type="SUPFAM" id="SSF52980">
    <property type="entry name" value="Restriction endonuclease-like"/>
    <property type="match status" value="1"/>
</dbReference>
<dbReference type="Proteomes" id="UP000271849">
    <property type="component" value="Chromosome"/>
</dbReference>
<dbReference type="AlphaFoldDB" id="A0A3B1E7Z0"/>
<keyword evidence="9" id="KW-0234">DNA repair</keyword>
<dbReference type="GO" id="GO:0004386">
    <property type="term" value="F:helicase activity"/>
    <property type="evidence" value="ECO:0007669"/>
    <property type="project" value="UniProtKB-KW"/>
</dbReference>
<evidence type="ECO:0000256" key="8">
    <source>
        <dbReference type="ARBA" id="ARBA00023125"/>
    </source>
</evidence>
<dbReference type="PANTHER" id="PTHR30591">
    <property type="entry name" value="RECBCD ENZYME SUBUNIT RECC"/>
    <property type="match status" value="1"/>
</dbReference>
<dbReference type="GO" id="GO:0009338">
    <property type="term" value="C:exodeoxyribonuclease V complex"/>
    <property type="evidence" value="ECO:0007669"/>
    <property type="project" value="InterPro"/>
</dbReference>
<evidence type="ECO:0000256" key="7">
    <source>
        <dbReference type="ARBA" id="ARBA00022840"/>
    </source>
</evidence>
<dbReference type="Gene3D" id="3.40.50.10930">
    <property type="match status" value="1"/>
</dbReference>
<keyword evidence="1" id="KW-0540">Nuclease</keyword>
<keyword evidence="4 11" id="KW-0378">Hydrolase</keyword>